<sequence length="555" mass="60291">MNPLDRREFLTRLSLATAAIAAPGYGFSNVGRADEFVEVATTHGRLRGARAEGVTIFKGIPYGGRVSGNRRFQGPAPLAPWTGVRDALQVGVPAIQPPRRNEPAPAEDCLFLNVWTPASDNRKRPVMFYSHGGGFVAGSGASGGQDGSNLARNFDVVVVETNHRLGLLGFLYLDELAGADYAGSGNMGMLDITLGLRWVHDNIAQFGGDPDNVMIWGESGGGAKTSCLYAMPDAAPYFNKASIESGPGVRMLPKDVAAETTAVLLKELSIAPKDWRKLLDVPAATLLAMQNKLPSVPPFQEKNRTQSLMRRNYGGFGPVVDGTVLPHHPFDPTAPAISRDKPLLVGWNEDEYTFFAWQSKDTAFAKLDFEGVQKKLESQYGTDAGKIVDTYRKANPNASAPAIFVAISSIGMMGLGSIDIAEKKVKQGGAPVYLYNFGYKSEKKIPDTDYALGTPHAMDISFKFNNEVPPRDGSAPKESYFGGNRPERFTASRHFAELWTTFARTGKPAAKDVPAWPAYNLTTRPTMRIDSTCEVIDNRFSQELAMWRSIGKVGS</sequence>
<dbReference type="InterPro" id="IPR019826">
    <property type="entry name" value="Carboxylesterase_B_AS"/>
</dbReference>
<dbReference type="RefSeq" id="WP_164043900.1">
    <property type="nucleotide sequence ID" value="NZ_JAAGNZ010000006.1"/>
</dbReference>
<reference evidence="5 6" key="1">
    <citation type="submission" date="2020-02" db="EMBL/GenBank/DDBJ databases">
        <title>Draft genome sequence of two Spirosoma agri KCTC 52727 and Spirosoma terrae KCTC 52035.</title>
        <authorList>
            <person name="Rojas J."/>
            <person name="Ambika Manirajan B."/>
            <person name="Ratering S."/>
            <person name="Suarez C."/>
            <person name="Schnell S."/>
        </authorList>
    </citation>
    <scope>NUCLEOTIDE SEQUENCE [LARGE SCALE GENOMIC DNA]</scope>
    <source>
        <strain evidence="5 6">KCTC 52727</strain>
    </source>
</reference>
<dbReference type="EC" id="3.1.1.-" evidence="3"/>
<dbReference type="Pfam" id="PF00135">
    <property type="entry name" value="COesterase"/>
    <property type="match status" value="1"/>
</dbReference>
<dbReference type="Proteomes" id="UP000477386">
    <property type="component" value="Unassembled WGS sequence"/>
</dbReference>
<dbReference type="GO" id="GO:0016787">
    <property type="term" value="F:hydrolase activity"/>
    <property type="evidence" value="ECO:0007669"/>
    <property type="project" value="UniProtKB-KW"/>
</dbReference>
<dbReference type="InterPro" id="IPR006311">
    <property type="entry name" value="TAT_signal"/>
</dbReference>
<protein>
    <recommendedName>
        <fullName evidence="3">Carboxylic ester hydrolase</fullName>
        <ecNumber evidence="3">3.1.1.-</ecNumber>
    </recommendedName>
</protein>
<comment type="caution">
    <text evidence="5">The sequence shown here is derived from an EMBL/GenBank/DDBJ whole genome shotgun (WGS) entry which is preliminary data.</text>
</comment>
<comment type="similarity">
    <text evidence="1 3">Belongs to the type-B carboxylesterase/lipase family.</text>
</comment>
<evidence type="ECO:0000259" key="4">
    <source>
        <dbReference type="Pfam" id="PF00135"/>
    </source>
</evidence>
<dbReference type="InterPro" id="IPR029058">
    <property type="entry name" value="AB_hydrolase_fold"/>
</dbReference>
<accession>A0A6M0ISJ7</accession>
<keyword evidence="2 3" id="KW-0378">Hydrolase</keyword>
<dbReference type="PROSITE" id="PS00122">
    <property type="entry name" value="CARBOXYLESTERASE_B_1"/>
    <property type="match status" value="1"/>
</dbReference>
<dbReference type="EMBL" id="JAAGNZ010000006">
    <property type="protein sequence ID" value="NEU70585.1"/>
    <property type="molecule type" value="Genomic_DNA"/>
</dbReference>
<evidence type="ECO:0000256" key="1">
    <source>
        <dbReference type="ARBA" id="ARBA00005964"/>
    </source>
</evidence>
<dbReference type="PROSITE" id="PS00941">
    <property type="entry name" value="CARBOXYLESTERASE_B_2"/>
    <property type="match status" value="1"/>
</dbReference>
<dbReference type="AlphaFoldDB" id="A0A6M0ISJ7"/>
<dbReference type="Gene3D" id="3.40.50.1820">
    <property type="entry name" value="alpha/beta hydrolase"/>
    <property type="match status" value="1"/>
</dbReference>
<gene>
    <name evidence="5" type="ORF">GK091_27215</name>
</gene>
<dbReference type="PROSITE" id="PS51318">
    <property type="entry name" value="TAT"/>
    <property type="match status" value="1"/>
</dbReference>
<dbReference type="SUPFAM" id="SSF53474">
    <property type="entry name" value="alpha/beta-Hydrolases"/>
    <property type="match status" value="1"/>
</dbReference>
<proteinExistence type="inferred from homology"/>
<keyword evidence="6" id="KW-1185">Reference proteome</keyword>
<feature type="domain" description="Carboxylesterase type B" evidence="4">
    <location>
        <begin position="38"/>
        <end position="547"/>
    </location>
</feature>
<organism evidence="5 6">
    <name type="scientific">Spirosoma agri</name>
    <dbReference type="NCBI Taxonomy" id="1987381"/>
    <lineage>
        <taxon>Bacteria</taxon>
        <taxon>Pseudomonadati</taxon>
        <taxon>Bacteroidota</taxon>
        <taxon>Cytophagia</taxon>
        <taxon>Cytophagales</taxon>
        <taxon>Cytophagaceae</taxon>
        <taxon>Spirosoma</taxon>
    </lineage>
</organism>
<evidence type="ECO:0000313" key="6">
    <source>
        <dbReference type="Proteomes" id="UP000477386"/>
    </source>
</evidence>
<dbReference type="InterPro" id="IPR050309">
    <property type="entry name" value="Type-B_Carboxylest/Lipase"/>
</dbReference>
<evidence type="ECO:0000256" key="2">
    <source>
        <dbReference type="ARBA" id="ARBA00022801"/>
    </source>
</evidence>
<dbReference type="PANTHER" id="PTHR11559">
    <property type="entry name" value="CARBOXYLESTERASE"/>
    <property type="match status" value="1"/>
</dbReference>
<name>A0A6M0ISJ7_9BACT</name>
<evidence type="ECO:0000256" key="3">
    <source>
        <dbReference type="RuleBase" id="RU361235"/>
    </source>
</evidence>
<dbReference type="InterPro" id="IPR019819">
    <property type="entry name" value="Carboxylesterase_B_CS"/>
</dbReference>
<dbReference type="InterPro" id="IPR002018">
    <property type="entry name" value="CarbesteraseB"/>
</dbReference>
<evidence type="ECO:0000313" key="5">
    <source>
        <dbReference type="EMBL" id="NEU70585.1"/>
    </source>
</evidence>